<sequence>MKGSSMFSDMSSYPVMLFLITLLLSSILTEGRVVTQTKKEPTISADHMTNVKPELDKGDSQYKGTNTEDLHRVVSASHQDERSSEDLANTQKEIILSAVHLTNIKAVLDKVDRQGKRNNRGALERKLWASHRDERSSEDLTNFNQNMLDLSTVFTVLKKLCSHKHQVEPVNFSSIAYRSEGTGVEDQQENFKGKYIYALDEFLDLVASVLFSH</sequence>
<name>A0ABM2W4A6_MESAU</name>
<protein>
    <submittedName>
        <fullName evidence="3">Uncharacterized protein LOC121133343 isoform X1</fullName>
    </submittedName>
</protein>
<feature type="chain" id="PRO_5047355467" evidence="1">
    <location>
        <begin position="32"/>
        <end position="213"/>
    </location>
</feature>
<dbReference type="CDD" id="cd14249">
    <property type="entry name" value="ESP1_like"/>
    <property type="match status" value="1"/>
</dbReference>
<keyword evidence="2" id="KW-1185">Reference proteome</keyword>
<evidence type="ECO:0000313" key="2">
    <source>
        <dbReference type="Proteomes" id="UP000886700"/>
    </source>
</evidence>
<dbReference type="Proteomes" id="UP000886700">
    <property type="component" value="Unplaced"/>
</dbReference>
<evidence type="ECO:0000313" key="3">
    <source>
        <dbReference type="RefSeq" id="XP_040585550.1"/>
    </source>
</evidence>
<dbReference type="InterPro" id="IPR032253">
    <property type="entry name" value="Esp1/Esp22"/>
</dbReference>
<dbReference type="GeneID" id="121133343"/>
<keyword evidence="1" id="KW-0732">Signal</keyword>
<feature type="signal peptide" evidence="1">
    <location>
        <begin position="1"/>
        <end position="31"/>
    </location>
</feature>
<reference evidence="3" key="1">
    <citation type="submission" date="2025-08" db="UniProtKB">
        <authorList>
            <consortium name="RefSeq"/>
        </authorList>
    </citation>
    <scope>IDENTIFICATION</scope>
    <source>
        <tissue evidence="3">Liver</tissue>
    </source>
</reference>
<dbReference type="RefSeq" id="XP_040585550.1">
    <property type="nucleotide sequence ID" value="XM_040729616.1"/>
</dbReference>
<dbReference type="Pfam" id="PF16590">
    <property type="entry name" value="ESP"/>
    <property type="match status" value="1"/>
</dbReference>
<organism evidence="2 3">
    <name type="scientific">Mesocricetus auratus</name>
    <name type="common">Golden hamster</name>
    <dbReference type="NCBI Taxonomy" id="10036"/>
    <lineage>
        <taxon>Eukaryota</taxon>
        <taxon>Metazoa</taxon>
        <taxon>Chordata</taxon>
        <taxon>Craniata</taxon>
        <taxon>Vertebrata</taxon>
        <taxon>Euteleostomi</taxon>
        <taxon>Mammalia</taxon>
        <taxon>Eutheria</taxon>
        <taxon>Euarchontoglires</taxon>
        <taxon>Glires</taxon>
        <taxon>Rodentia</taxon>
        <taxon>Myomorpha</taxon>
        <taxon>Muroidea</taxon>
        <taxon>Cricetidae</taxon>
        <taxon>Cricetinae</taxon>
        <taxon>Mesocricetus</taxon>
    </lineage>
</organism>
<gene>
    <name evidence="3" type="primary">LOC121133343</name>
</gene>
<proteinExistence type="predicted"/>
<evidence type="ECO:0000256" key="1">
    <source>
        <dbReference type="SAM" id="SignalP"/>
    </source>
</evidence>
<accession>A0ABM2W4A6</accession>